<proteinExistence type="predicted"/>
<feature type="region of interest" description="Disordered" evidence="11">
    <location>
        <begin position="783"/>
        <end position="888"/>
    </location>
</feature>
<dbReference type="SUPFAM" id="SSF48350">
    <property type="entry name" value="GTPase activation domain, GAP"/>
    <property type="match status" value="1"/>
</dbReference>
<dbReference type="SMART" id="SM00055">
    <property type="entry name" value="FCH"/>
    <property type="match status" value="1"/>
</dbReference>
<protein>
    <recommendedName>
        <fullName evidence="6">SLIT-ROBO Rho GTPase-activating protein 1</fullName>
    </recommendedName>
    <alternativeName>
        <fullName evidence="7">Rho GTPase-activating protein 13</fullName>
    </alternativeName>
</protein>
<dbReference type="InterPro" id="IPR035648">
    <property type="entry name" value="srGAP1/2/3_SH3"/>
</dbReference>
<dbReference type="Pfam" id="PF00611">
    <property type="entry name" value="FCH"/>
    <property type="match status" value="1"/>
</dbReference>
<feature type="compositionally biased region" description="Basic and acidic residues" evidence="11">
    <location>
        <begin position="702"/>
        <end position="719"/>
    </location>
</feature>
<name>A0A8J6FN32_ELECQ</name>
<dbReference type="Proteomes" id="UP000770717">
    <property type="component" value="Unassembled WGS sequence"/>
</dbReference>
<feature type="domain" description="F-BAR" evidence="14">
    <location>
        <begin position="19"/>
        <end position="314"/>
    </location>
</feature>
<evidence type="ECO:0000256" key="5">
    <source>
        <dbReference type="ARBA" id="ARBA00056458"/>
    </source>
</evidence>
<sequence length="1021" mass="117762">MSIPSRFKKDKEIIAEYESQVKEIRAQLVEQQKCLEQQTEMRVQLLQDLQDFFRKKSEIEMEYSRNLEKLAERFMAKTRSTKDHQQYKKDQNLLSPINCWYLLLNQVRRESKDHATLSDIYLNNVIMRFMQISEDSTRMFKKSKEIAFQLHEDLMKVLNELYTVMKTYHMYHAESINAESKLKEAEKQEEKQIGRSVDPVFHLRLEEKHQRRSSVKKIEKMKEKRQAKYSENKLKSIKARNEYLLTLEATNASVFKYYIHDLSDLIDCSDLGYHASLNRAMRTYLSAEYNLETSRHEGLDIIENAVDNLEPRNDKQRFMEMYPSAFCPPMKFEFQPHLGDEVCQVSAQQPLQGELILRYQQLQSRLATLKIENEEVKKTTEATLQTIQDMVTIEDYDVSECFQHSRSTESVKSTVSETYLSKPSIAKRRANQQETEQFYFMKFREHLEGSNLITKLQAKHDLLQRTLGEGKGYRAEYMTTSRGRRNSHTRHQESGQIIPLIVESCIRFINLYGLQHQGIFRVSGSQVEVNDIKNAFERGEDPLTDDQNNHDINSVAGVLKLYFRGLENPLFPKERFNDLISCIRVENLYERAMHIRKILLTLPRTVLIVMRYLFAFLNHLSQYSDENMMDPYNLAICFGPTLMPVPDIQDQVSCQAHVNEIVKTIIIHHENIFPDAKELEGPVYEKCMAGDDYCDSPYSEHGTLEEVDHDGGNETHTSEDECEPIEAIAKFDYVGRSARELSFKKGASLLLYHRASEDWWEGRHNGIDGLVPHQYIVVQDIHRRRTDPPAPSRRSGRSNDSHCPVHPPQSLNNSSMEIGSSNISSHCSPRALLQNRNLNTDSPERRRKPGHGSLTNISRHDSLKKIDSPPIRRSTSSGQYTNFNDHKNLDQESIAQDIEETMNSALNELRELERQSSAKHAPDVVLDTLEQIKNSPTPATSTESLSPLHNVILKNTEPLIRRSTSTSNDTMSTFKPMITPRMGVQLKPPALRPKPIVLPKTNPGIGPSQATQGAADKSCTM</sequence>
<feature type="compositionally biased region" description="Low complexity" evidence="11">
    <location>
        <begin position="812"/>
        <end position="825"/>
    </location>
</feature>
<feature type="coiled-coil region" evidence="10">
    <location>
        <begin position="7"/>
        <end position="34"/>
    </location>
</feature>
<evidence type="ECO:0000256" key="7">
    <source>
        <dbReference type="ARBA" id="ARBA00083891"/>
    </source>
</evidence>
<evidence type="ECO:0000256" key="9">
    <source>
        <dbReference type="PROSITE-ProRule" id="PRU01077"/>
    </source>
</evidence>
<reference evidence="15" key="1">
    <citation type="thesis" date="2020" institute="ProQuest LLC" country="789 East Eisenhower Parkway, Ann Arbor, MI, USA">
        <title>Comparative Genomics and Chromosome Evolution.</title>
        <authorList>
            <person name="Mudd A.B."/>
        </authorList>
    </citation>
    <scope>NUCLEOTIDE SEQUENCE</scope>
    <source>
        <strain evidence="15">HN-11 Male</strain>
        <tissue evidence="15">Kidney and liver</tissue>
    </source>
</reference>
<keyword evidence="4 9" id="KW-0175">Coiled coil</keyword>
<evidence type="ECO:0000256" key="3">
    <source>
        <dbReference type="ARBA" id="ARBA00022553"/>
    </source>
</evidence>
<dbReference type="Gene3D" id="1.10.555.10">
    <property type="entry name" value="Rho GTPase activation protein"/>
    <property type="match status" value="1"/>
</dbReference>
<keyword evidence="1 8" id="KW-0728">SH3 domain</keyword>
<dbReference type="InterPro" id="IPR031160">
    <property type="entry name" value="F_BAR_dom"/>
</dbReference>
<dbReference type="InterPro" id="IPR001452">
    <property type="entry name" value="SH3_domain"/>
</dbReference>
<dbReference type="GO" id="GO:0007165">
    <property type="term" value="P:signal transduction"/>
    <property type="evidence" value="ECO:0007669"/>
    <property type="project" value="InterPro"/>
</dbReference>
<keyword evidence="2" id="KW-0343">GTPase activation</keyword>
<evidence type="ECO:0000256" key="10">
    <source>
        <dbReference type="SAM" id="Coils"/>
    </source>
</evidence>
<dbReference type="AlphaFoldDB" id="A0A8J6FN32"/>
<keyword evidence="3" id="KW-0597">Phosphoprotein</keyword>
<dbReference type="SMART" id="SM00324">
    <property type="entry name" value="RhoGAP"/>
    <property type="match status" value="1"/>
</dbReference>
<accession>A0A8J6FN32</accession>
<evidence type="ECO:0000256" key="6">
    <source>
        <dbReference type="ARBA" id="ARBA00073473"/>
    </source>
</evidence>
<organism evidence="15 16">
    <name type="scientific">Eleutherodactylus coqui</name>
    <name type="common">Puerto Rican coqui</name>
    <dbReference type="NCBI Taxonomy" id="57060"/>
    <lineage>
        <taxon>Eukaryota</taxon>
        <taxon>Metazoa</taxon>
        <taxon>Chordata</taxon>
        <taxon>Craniata</taxon>
        <taxon>Vertebrata</taxon>
        <taxon>Euteleostomi</taxon>
        <taxon>Amphibia</taxon>
        <taxon>Batrachia</taxon>
        <taxon>Anura</taxon>
        <taxon>Neobatrachia</taxon>
        <taxon>Hyloidea</taxon>
        <taxon>Eleutherodactylidae</taxon>
        <taxon>Eleutherodactylinae</taxon>
        <taxon>Eleutherodactylus</taxon>
        <taxon>Eleutherodactylus</taxon>
    </lineage>
</organism>
<evidence type="ECO:0000259" key="13">
    <source>
        <dbReference type="PROSITE" id="PS50238"/>
    </source>
</evidence>
<feature type="compositionally biased region" description="Basic and acidic residues" evidence="11">
    <location>
        <begin position="858"/>
        <end position="867"/>
    </location>
</feature>
<keyword evidence="16" id="KW-1185">Reference proteome</keyword>
<feature type="compositionally biased region" description="Polar residues" evidence="11">
    <location>
        <begin position="873"/>
        <end position="883"/>
    </location>
</feature>
<dbReference type="CDD" id="cd11955">
    <property type="entry name" value="SH3_srGAP1-3"/>
    <property type="match status" value="1"/>
</dbReference>
<dbReference type="InterPro" id="IPR027267">
    <property type="entry name" value="AH/BAR_dom_sf"/>
</dbReference>
<feature type="region of interest" description="Disordered" evidence="11">
    <location>
        <begin position="998"/>
        <end position="1021"/>
    </location>
</feature>
<dbReference type="Gene3D" id="1.20.1270.60">
    <property type="entry name" value="Arfaptin homology (AH) domain/BAR domain"/>
    <property type="match status" value="1"/>
</dbReference>
<dbReference type="InterPro" id="IPR000198">
    <property type="entry name" value="RhoGAP_dom"/>
</dbReference>
<dbReference type="Pfam" id="PF00620">
    <property type="entry name" value="RhoGAP"/>
    <property type="match status" value="1"/>
</dbReference>
<dbReference type="PROSITE" id="PS51741">
    <property type="entry name" value="F_BAR"/>
    <property type="match status" value="1"/>
</dbReference>
<evidence type="ECO:0000256" key="2">
    <source>
        <dbReference type="ARBA" id="ARBA00022468"/>
    </source>
</evidence>
<feature type="domain" description="Rho-GAP" evidence="13">
    <location>
        <begin position="483"/>
        <end position="673"/>
    </location>
</feature>
<dbReference type="GO" id="GO:0005096">
    <property type="term" value="F:GTPase activator activity"/>
    <property type="evidence" value="ECO:0007669"/>
    <property type="project" value="UniProtKB-KW"/>
</dbReference>
<comment type="function">
    <text evidence="5">GTPase-activating protein for RhoA and Cdc42 small GTPases. Together with CDC42 seems to be involved in the pathway mediating the repulsive signaling of Robo and Slit proteins in neuronal migration. SLIT2, probably through interaction with ROBO1, increases the interaction of SRGAP1 with ROBO1 and inactivates CDC42.</text>
</comment>
<evidence type="ECO:0000259" key="12">
    <source>
        <dbReference type="PROSITE" id="PS50002"/>
    </source>
</evidence>
<dbReference type="InterPro" id="IPR051627">
    <property type="entry name" value="SLIT-ROBO_RhoGAP"/>
</dbReference>
<dbReference type="InterPro" id="IPR001060">
    <property type="entry name" value="FCH_dom"/>
</dbReference>
<evidence type="ECO:0000256" key="4">
    <source>
        <dbReference type="ARBA" id="ARBA00023054"/>
    </source>
</evidence>
<evidence type="ECO:0000313" key="16">
    <source>
        <dbReference type="Proteomes" id="UP000770717"/>
    </source>
</evidence>
<dbReference type="Pfam" id="PF00018">
    <property type="entry name" value="SH3_1"/>
    <property type="match status" value="1"/>
</dbReference>
<evidence type="ECO:0000256" key="8">
    <source>
        <dbReference type="PROSITE-ProRule" id="PRU00192"/>
    </source>
</evidence>
<dbReference type="CDD" id="cd04383">
    <property type="entry name" value="RhoGAP_srGAP"/>
    <property type="match status" value="1"/>
</dbReference>
<dbReference type="PANTHER" id="PTHR14166">
    <property type="entry name" value="SLIT-ROBO RHO GTPASE ACTIVATING PROTEIN"/>
    <property type="match status" value="1"/>
</dbReference>
<comment type="caution">
    <text evidence="15">The sequence shown here is derived from an EMBL/GenBank/DDBJ whole genome shotgun (WGS) entry which is preliminary data.</text>
</comment>
<evidence type="ECO:0000256" key="1">
    <source>
        <dbReference type="ARBA" id="ARBA00022443"/>
    </source>
</evidence>
<dbReference type="PROSITE" id="PS50002">
    <property type="entry name" value="SH3"/>
    <property type="match status" value="1"/>
</dbReference>
<dbReference type="SUPFAM" id="SSF103657">
    <property type="entry name" value="BAR/IMD domain-like"/>
    <property type="match status" value="1"/>
</dbReference>
<dbReference type="OrthoDB" id="5981864at2759"/>
<dbReference type="EMBL" id="WNTK01000002">
    <property type="protein sequence ID" value="KAG9490381.1"/>
    <property type="molecule type" value="Genomic_DNA"/>
</dbReference>
<dbReference type="FunFam" id="2.30.30.40:FF:000005">
    <property type="entry name" value="SLIT-ROBO Rho GTPase-activating protein 1 isoform 2"/>
    <property type="match status" value="1"/>
</dbReference>
<dbReference type="InterPro" id="IPR008936">
    <property type="entry name" value="Rho_GTPase_activation_prot"/>
</dbReference>
<gene>
    <name evidence="15" type="ORF">GDO78_005971</name>
</gene>
<dbReference type="FunFam" id="1.20.1270.60:FF:000006">
    <property type="entry name" value="SLIT-ROBO Rho GTPase-activating protein 1 isoform 2"/>
    <property type="match status" value="1"/>
</dbReference>
<evidence type="ECO:0000313" key="15">
    <source>
        <dbReference type="EMBL" id="KAG9490381.1"/>
    </source>
</evidence>
<feature type="domain" description="SH3" evidence="12">
    <location>
        <begin position="722"/>
        <end position="781"/>
    </location>
</feature>
<evidence type="ECO:0000259" key="14">
    <source>
        <dbReference type="PROSITE" id="PS51741"/>
    </source>
</evidence>
<dbReference type="InterPro" id="IPR036028">
    <property type="entry name" value="SH3-like_dom_sf"/>
</dbReference>
<dbReference type="SUPFAM" id="SSF50044">
    <property type="entry name" value="SH3-domain"/>
    <property type="match status" value="1"/>
</dbReference>
<feature type="region of interest" description="Disordered" evidence="11">
    <location>
        <begin position="699"/>
        <end position="721"/>
    </location>
</feature>
<dbReference type="Gene3D" id="2.30.30.40">
    <property type="entry name" value="SH3 Domains"/>
    <property type="match status" value="1"/>
</dbReference>
<evidence type="ECO:0000256" key="11">
    <source>
        <dbReference type="SAM" id="MobiDB-lite"/>
    </source>
</evidence>
<dbReference type="PROSITE" id="PS50238">
    <property type="entry name" value="RHOGAP"/>
    <property type="match status" value="1"/>
</dbReference>
<dbReference type="FunFam" id="1.10.555.10:FF:000010">
    <property type="entry name" value="SLIT-ROBO Rho GTPase-activating protein 1 isoform 2"/>
    <property type="match status" value="1"/>
</dbReference>
<dbReference type="SMART" id="SM00326">
    <property type="entry name" value="SH3"/>
    <property type="match status" value="1"/>
</dbReference>